<evidence type="ECO:0000313" key="2">
    <source>
        <dbReference type="Proteomes" id="UP001218412"/>
    </source>
</evidence>
<organism evidence="1 2">
    <name type="scientific">Paracoccus stylophorae</name>
    <dbReference type="NCBI Taxonomy" id="659350"/>
    <lineage>
        <taxon>Bacteria</taxon>
        <taxon>Pseudomonadati</taxon>
        <taxon>Pseudomonadota</taxon>
        <taxon>Alphaproteobacteria</taxon>
        <taxon>Rhodobacterales</taxon>
        <taxon>Paracoccaceae</taxon>
        <taxon>Paracoccus</taxon>
    </lineage>
</organism>
<evidence type="ECO:0000313" key="1">
    <source>
        <dbReference type="EMBL" id="WCR09674.1"/>
    </source>
</evidence>
<dbReference type="EMBL" id="CP067134">
    <property type="protein sequence ID" value="WCR09674.1"/>
    <property type="molecule type" value="Genomic_DNA"/>
</dbReference>
<keyword evidence="2" id="KW-1185">Reference proteome</keyword>
<proteinExistence type="predicted"/>
<accession>A0ABY7SRL4</accession>
<gene>
    <name evidence="1" type="ORF">JHW45_11255</name>
</gene>
<dbReference type="Proteomes" id="UP001218412">
    <property type="component" value="Chromosome"/>
</dbReference>
<name>A0ABY7SRL4_9RHOB</name>
<dbReference type="RefSeq" id="WP_272857770.1">
    <property type="nucleotide sequence ID" value="NZ_CP067134.1"/>
</dbReference>
<reference evidence="1 2" key="1">
    <citation type="submission" date="2021-01" db="EMBL/GenBank/DDBJ databases">
        <title>Biogeographic distribution of Paracoccus.</title>
        <authorList>
            <person name="Hollensteiner J."/>
            <person name="Leineberger J."/>
            <person name="Brinkhoff T."/>
            <person name="Daniel R."/>
        </authorList>
    </citation>
    <scope>NUCLEOTIDE SEQUENCE [LARGE SCALE GENOMIC DNA]</scope>
    <source>
        <strain evidence="1 2">LMG25392</strain>
    </source>
</reference>
<sequence length="77" mass="8968">MVAQPVRVPAAAHHPVIDREAQQLALRIETRGRHASSCRIVFDPFSFFRDNPASPERPRHFAGERIHSGWKRRRRQC</sequence>
<protein>
    <submittedName>
        <fullName evidence="1">Uncharacterized protein</fullName>
    </submittedName>
</protein>